<evidence type="ECO:0000256" key="1">
    <source>
        <dbReference type="SAM" id="Phobius"/>
    </source>
</evidence>
<dbReference type="Proteomes" id="UP000005324">
    <property type="component" value="Unassembled WGS sequence"/>
</dbReference>
<evidence type="ECO:0000313" key="3">
    <source>
        <dbReference type="EMBL" id="EFH13253.1"/>
    </source>
</evidence>
<gene>
    <name evidence="3" type="ORF">HMPREF0731_0510</name>
</gene>
<keyword evidence="1" id="KW-0472">Membrane</keyword>
<dbReference type="HOGENOM" id="CLU_073302_2_0_5"/>
<protein>
    <recommendedName>
        <fullName evidence="2">Ancillary SecYEG translocon subunit/Cell division coordinator CpoB TPR domain-containing protein</fullName>
    </recommendedName>
</protein>
<feature type="transmembrane region" description="Helical" evidence="1">
    <location>
        <begin position="21"/>
        <end position="45"/>
    </location>
</feature>
<feature type="domain" description="Ancillary SecYEG translocon subunit/Cell division coordinator CpoB TPR" evidence="2">
    <location>
        <begin position="23"/>
        <end position="196"/>
    </location>
</feature>
<dbReference type="RefSeq" id="WP_007003570.1">
    <property type="nucleotide sequence ID" value="NZ_GG770778.1"/>
</dbReference>
<dbReference type="OrthoDB" id="7173339at2"/>
<dbReference type="AlphaFoldDB" id="D5RHF1"/>
<evidence type="ECO:0000259" key="2">
    <source>
        <dbReference type="Pfam" id="PF09976"/>
    </source>
</evidence>
<evidence type="ECO:0000313" key="4">
    <source>
        <dbReference type="Proteomes" id="UP000005324"/>
    </source>
</evidence>
<dbReference type="InterPro" id="IPR018704">
    <property type="entry name" value="SecYEG/CpoB_TPR"/>
</dbReference>
<sequence>MPDIFDEVQEELRAERARRMALRYGGLVAGLALLVLAGLGGWQGWRWYQQREATQSAAIFLEQHRAAEAQGADLRAIGDRFAGLASSGPEGYRILSALRAAALKAETGDRDGALALWNQLSADNAAPRIYRDLASLMWALHGIDSQDPAQLSARLGPLAAEGSAWRASARELQGLLALRQGDKATAKREFDALAQDVTAPQGLRERAGRLAAGLGV</sequence>
<accession>D5RHF1</accession>
<comment type="caution">
    <text evidence="3">The sequence shown here is derived from an EMBL/GenBank/DDBJ whole genome shotgun (WGS) entry which is preliminary data.</text>
</comment>
<name>D5RHF1_9PROT</name>
<organism evidence="3 4">
    <name type="scientific">Pseudoroseomonas cervicalis ATCC 49957</name>
    <dbReference type="NCBI Taxonomy" id="525371"/>
    <lineage>
        <taxon>Bacteria</taxon>
        <taxon>Pseudomonadati</taxon>
        <taxon>Pseudomonadota</taxon>
        <taxon>Alphaproteobacteria</taxon>
        <taxon>Acetobacterales</taxon>
        <taxon>Roseomonadaceae</taxon>
        <taxon>Roseomonas</taxon>
    </lineage>
</organism>
<dbReference type="Pfam" id="PF09976">
    <property type="entry name" value="TPR_21"/>
    <property type="match status" value="1"/>
</dbReference>
<keyword evidence="1" id="KW-1133">Transmembrane helix</keyword>
<proteinExistence type="predicted"/>
<reference evidence="3 4" key="1">
    <citation type="submission" date="2010-04" db="EMBL/GenBank/DDBJ databases">
        <authorList>
            <person name="Qin X."/>
            <person name="Bachman B."/>
            <person name="Battles P."/>
            <person name="Bell A."/>
            <person name="Bess C."/>
            <person name="Bickham C."/>
            <person name="Chaboub L."/>
            <person name="Chen D."/>
            <person name="Coyle M."/>
            <person name="Deiros D.R."/>
            <person name="Dinh H."/>
            <person name="Forbes L."/>
            <person name="Fowler G."/>
            <person name="Francisco L."/>
            <person name="Fu Q."/>
            <person name="Gubbala S."/>
            <person name="Hale W."/>
            <person name="Han Y."/>
            <person name="Hemphill L."/>
            <person name="Highlander S.K."/>
            <person name="Hirani K."/>
            <person name="Hogues M."/>
            <person name="Jackson L."/>
            <person name="Jakkamsetti A."/>
            <person name="Javaid M."/>
            <person name="Jiang H."/>
            <person name="Korchina V."/>
            <person name="Kovar C."/>
            <person name="Lara F."/>
            <person name="Lee S."/>
            <person name="Mata R."/>
            <person name="Mathew T."/>
            <person name="Moen C."/>
            <person name="Morales K."/>
            <person name="Munidasa M."/>
            <person name="Nazareth L."/>
            <person name="Ngo R."/>
            <person name="Nguyen L."/>
            <person name="Okwuonu G."/>
            <person name="Ongeri F."/>
            <person name="Patil S."/>
            <person name="Petrosino J."/>
            <person name="Pham C."/>
            <person name="Pham P."/>
            <person name="Pu L.-L."/>
            <person name="Puazo M."/>
            <person name="Raj R."/>
            <person name="Reid J."/>
            <person name="Rouhana J."/>
            <person name="Saada N."/>
            <person name="Shang Y."/>
            <person name="Simmons D."/>
            <person name="Thornton R."/>
            <person name="Warren J."/>
            <person name="Weissenberger G."/>
            <person name="Zhang J."/>
            <person name="Zhang L."/>
            <person name="Zhou C."/>
            <person name="Zhu D."/>
            <person name="Muzny D."/>
            <person name="Worley K."/>
            <person name="Gibbs R."/>
        </authorList>
    </citation>
    <scope>NUCLEOTIDE SEQUENCE [LARGE SCALE GENOMIC DNA]</scope>
    <source>
        <strain evidence="3 4">ATCC 49957</strain>
    </source>
</reference>
<keyword evidence="1" id="KW-0812">Transmembrane</keyword>
<keyword evidence="4" id="KW-1185">Reference proteome</keyword>
<dbReference type="EMBL" id="ADVL01000099">
    <property type="protein sequence ID" value="EFH13253.1"/>
    <property type="molecule type" value="Genomic_DNA"/>
</dbReference>